<accession>A0A381TJ81</accession>
<gene>
    <name evidence="1" type="ORF">METZ01_LOCUS68678</name>
</gene>
<organism evidence="1">
    <name type="scientific">marine metagenome</name>
    <dbReference type="NCBI Taxonomy" id="408172"/>
    <lineage>
        <taxon>unclassified sequences</taxon>
        <taxon>metagenomes</taxon>
        <taxon>ecological metagenomes</taxon>
    </lineage>
</organism>
<proteinExistence type="predicted"/>
<dbReference type="Pfam" id="PF07396">
    <property type="entry name" value="Porin_O_P"/>
    <property type="match status" value="1"/>
</dbReference>
<dbReference type="AlphaFoldDB" id="A0A381TJ81"/>
<dbReference type="SUPFAM" id="SSF56935">
    <property type="entry name" value="Porins"/>
    <property type="match status" value="1"/>
</dbReference>
<evidence type="ECO:0008006" key="2">
    <source>
        <dbReference type="Google" id="ProtNLM"/>
    </source>
</evidence>
<dbReference type="Gene3D" id="2.40.160.10">
    <property type="entry name" value="Porin"/>
    <property type="match status" value="1"/>
</dbReference>
<evidence type="ECO:0000313" key="1">
    <source>
        <dbReference type="EMBL" id="SVA15824.1"/>
    </source>
</evidence>
<sequence>MKTVSFNDKNKMVIAILLTIIFARSAMGQDGEVSAYDSIWDRVVFYDDSHNNALKKFAFTGRLQGDYYNFDDSGGSSESDFNWRRFRVGFKASLFEGLTLHSEADMNLNNPQPLYKKLTDTNLAWTSPSGMTFKVGRQSAPFTLDGSTSSKKLYTLERSKVAGNLGFPTEYFPGITFSGKRDNWEYLAGLFSSDHGPEFEEAFDYGRFALFSLGYNFKEHLKMDNALVRLDYVNQSQDETNQTPHQKNAASLVSKFERGRFHLWTDLSVSDGYGSRNDIVGLQFMPFYDITDKTQVVFRYSYLKSSGGDSIRLSKYEKDLFGIRGNEASEMFLGISHFFYGHKLKWQNGIQYTEMDRESGNEGYDGWGITSGIRISW</sequence>
<dbReference type="InterPro" id="IPR023614">
    <property type="entry name" value="Porin_dom_sf"/>
</dbReference>
<dbReference type="EMBL" id="UINC01004641">
    <property type="protein sequence ID" value="SVA15824.1"/>
    <property type="molecule type" value="Genomic_DNA"/>
</dbReference>
<protein>
    <recommendedName>
        <fullName evidence="2">Porin domain-containing protein</fullName>
    </recommendedName>
</protein>
<dbReference type="InterPro" id="IPR010870">
    <property type="entry name" value="Porin_O/P"/>
</dbReference>
<reference evidence="1" key="1">
    <citation type="submission" date="2018-05" db="EMBL/GenBank/DDBJ databases">
        <authorList>
            <person name="Lanie J.A."/>
            <person name="Ng W.-L."/>
            <person name="Kazmierczak K.M."/>
            <person name="Andrzejewski T.M."/>
            <person name="Davidsen T.M."/>
            <person name="Wayne K.J."/>
            <person name="Tettelin H."/>
            <person name="Glass J.I."/>
            <person name="Rusch D."/>
            <person name="Podicherti R."/>
            <person name="Tsui H.-C.T."/>
            <person name="Winkler M.E."/>
        </authorList>
    </citation>
    <scope>NUCLEOTIDE SEQUENCE</scope>
</reference>
<name>A0A381TJ81_9ZZZZ</name>